<dbReference type="PANTHER" id="PTHR32196:SF72">
    <property type="entry name" value="RIBOSE IMPORT PERMEASE PROTEIN RBSC"/>
    <property type="match status" value="1"/>
</dbReference>
<protein>
    <submittedName>
        <fullName evidence="7">Ribose transport system permease protein RbsC</fullName>
    </submittedName>
</protein>
<dbReference type="OrthoDB" id="5422926at2"/>
<evidence type="ECO:0000256" key="2">
    <source>
        <dbReference type="ARBA" id="ARBA00022475"/>
    </source>
</evidence>
<feature type="transmembrane region" description="Helical" evidence="6">
    <location>
        <begin position="88"/>
        <end position="108"/>
    </location>
</feature>
<reference evidence="8" key="1">
    <citation type="submission" date="2015-09" db="EMBL/GenBank/DDBJ databases">
        <authorList>
            <person name="Rodrigo-Torres L."/>
            <person name="Arahal D.R."/>
        </authorList>
    </citation>
    <scope>NUCLEOTIDE SEQUENCE [LARGE SCALE GENOMIC DNA]</scope>
    <source>
        <strain evidence="8">CECT 5091</strain>
    </source>
</reference>
<feature type="transmembrane region" description="Helical" evidence="6">
    <location>
        <begin position="114"/>
        <end position="135"/>
    </location>
</feature>
<keyword evidence="4 6" id="KW-1133">Transmembrane helix</keyword>
<keyword evidence="3 6" id="KW-0812">Transmembrane</keyword>
<dbReference type="GO" id="GO:0005886">
    <property type="term" value="C:plasma membrane"/>
    <property type="evidence" value="ECO:0007669"/>
    <property type="project" value="UniProtKB-SubCell"/>
</dbReference>
<dbReference type="EMBL" id="CYUD01000003">
    <property type="protein sequence ID" value="CUJ90624.1"/>
    <property type="molecule type" value="Genomic_DNA"/>
</dbReference>
<proteinExistence type="predicted"/>
<dbReference type="PANTHER" id="PTHR32196">
    <property type="entry name" value="ABC TRANSPORTER PERMEASE PROTEIN YPHD-RELATED-RELATED"/>
    <property type="match status" value="1"/>
</dbReference>
<feature type="transmembrane region" description="Helical" evidence="6">
    <location>
        <begin position="21"/>
        <end position="39"/>
    </location>
</feature>
<dbReference type="InterPro" id="IPR001851">
    <property type="entry name" value="ABC_transp_permease"/>
</dbReference>
<dbReference type="Pfam" id="PF02653">
    <property type="entry name" value="BPD_transp_2"/>
    <property type="match status" value="1"/>
</dbReference>
<feature type="transmembrane region" description="Helical" evidence="6">
    <location>
        <begin position="59"/>
        <end position="81"/>
    </location>
</feature>
<keyword evidence="5 6" id="KW-0472">Membrane</keyword>
<evidence type="ECO:0000313" key="7">
    <source>
        <dbReference type="EMBL" id="CUJ90624.1"/>
    </source>
</evidence>
<organism evidence="7 8">
    <name type="scientific">Ruegeria denitrificans</name>
    <dbReference type="NCBI Taxonomy" id="1715692"/>
    <lineage>
        <taxon>Bacteria</taxon>
        <taxon>Pseudomonadati</taxon>
        <taxon>Pseudomonadota</taxon>
        <taxon>Alphaproteobacteria</taxon>
        <taxon>Rhodobacterales</taxon>
        <taxon>Roseobacteraceae</taxon>
        <taxon>Ruegeria</taxon>
    </lineage>
</organism>
<evidence type="ECO:0000256" key="1">
    <source>
        <dbReference type="ARBA" id="ARBA00004651"/>
    </source>
</evidence>
<feature type="transmembrane region" description="Helical" evidence="6">
    <location>
        <begin position="231"/>
        <end position="252"/>
    </location>
</feature>
<evidence type="ECO:0000256" key="6">
    <source>
        <dbReference type="SAM" id="Phobius"/>
    </source>
</evidence>
<feature type="transmembrane region" description="Helical" evidence="6">
    <location>
        <begin position="187"/>
        <end position="211"/>
    </location>
</feature>
<name>A0A0P1I560_9RHOB</name>
<gene>
    <name evidence="7" type="primary">rbsC_1</name>
    <name evidence="7" type="ORF">RUE5091_01007</name>
</gene>
<comment type="subcellular location">
    <subcellularLocation>
        <location evidence="1">Cell membrane</location>
        <topology evidence="1">Multi-pass membrane protein</topology>
    </subcellularLocation>
</comment>
<dbReference type="Proteomes" id="UP000051260">
    <property type="component" value="Unassembled WGS sequence"/>
</dbReference>
<feature type="transmembrane region" description="Helical" evidence="6">
    <location>
        <begin position="312"/>
        <end position="331"/>
    </location>
</feature>
<evidence type="ECO:0000313" key="8">
    <source>
        <dbReference type="Proteomes" id="UP000051260"/>
    </source>
</evidence>
<sequence>MSMDATDPPIARFGRYLRDNPIIPLLIFLFLMIAVLEVLRPGIVTPVRAGRDGLISTFWVGNLIKFAIPLAMLAACQVLTMLTAGIDLSVGVVATVSAFVCATLSAIWGVTPAVLIALSAGLVVGVVNGIGVGLVRVHPLIMTLGTGLIATGCLQVYQRLVINAGTEIPTFLAWLGTGRTAGMPNGLFVFIPFALFILWLMRYTGFGRLLFALGSNEQAAKLSGVRAWQVYLALYVLSSLIAALAGLLYLGMIRQTSLSLANPLLLPSVAAAVIGGTSIFGGRGSFAGAIVGALILRVLDTMLTLMQMPEGARTALFGLIILAVTALYVRITGTR</sequence>
<accession>A0A0P1I560</accession>
<dbReference type="GO" id="GO:0022857">
    <property type="term" value="F:transmembrane transporter activity"/>
    <property type="evidence" value="ECO:0007669"/>
    <property type="project" value="InterPro"/>
</dbReference>
<evidence type="ECO:0000256" key="5">
    <source>
        <dbReference type="ARBA" id="ARBA00023136"/>
    </source>
</evidence>
<dbReference type="AlphaFoldDB" id="A0A0P1I560"/>
<evidence type="ECO:0000256" key="3">
    <source>
        <dbReference type="ARBA" id="ARBA00022692"/>
    </source>
</evidence>
<evidence type="ECO:0000256" key="4">
    <source>
        <dbReference type="ARBA" id="ARBA00022989"/>
    </source>
</evidence>
<keyword evidence="2" id="KW-1003">Cell membrane</keyword>
<keyword evidence="8" id="KW-1185">Reference proteome</keyword>
<dbReference type="STRING" id="1715692.RUE5091_01007"/>
<dbReference type="RefSeq" id="WP_058280787.1">
    <property type="nucleotide sequence ID" value="NZ_CYUD01000003.1"/>
</dbReference>
<dbReference type="CDD" id="cd06579">
    <property type="entry name" value="TM_PBP1_transp_AraH_like"/>
    <property type="match status" value="1"/>
</dbReference>